<evidence type="ECO:0000313" key="3">
    <source>
        <dbReference type="Proteomes" id="UP000272729"/>
    </source>
</evidence>
<dbReference type="AlphaFoldDB" id="A0A495XHQ0"/>
<keyword evidence="1" id="KW-0812">Transmembrane</keyword>
<protein>
    <submittedName>
        <fullName evidence="2">Uncharacterized protein</fullName>
    </submittedName>
</protein>
<keyword evidence="1" id="KW-0472">Membrane</keyword>
<gene>
    <name evidence="2" type="ORF">DFJ66_5932</name>
</gene>
<dbReference type="RefSeq" id="WP_121225786.1">
    <property type="nucleotide sequence ID" value="NZ_JBIUBA010000021.1"/>
</dbReference>
<evidence type="ECO:0000256" key="1">
    <source>
        <dbReference type="SAM" id="Phobius"/>
    </source>
</evidence>
<reference evidence="2 3" key="1">
    <citation type="submission" date="2018-10" db="EMBL/GenBank/DDBJ databases">
        <title>Sequencing the genomes of 1000 actinobacteria strains.</title>
        <authorList>
            <person name="Klenk H.-P."/>
        </authorList>
    </citation>
    <scope>NUCLEOTIDE SEQUENCE [LARGE SCALE GENOMIC DNA]</scope>
    <source>
        <strain evidence="2 3">DSM 43911</strain>
    </source>
</reference>
<organism evidence="2 3">
    <name type="scientific">Saccharothrix variisporea</name>
    <dbReference type="NCBI Taxonomy" id="543527"/>
    <lineage>
        <taxon>Bacteria</taxon>
        <taxon>Bacillati</taxon>
        <taxon>Actinomycetota</taxon>
        <taxon>Actinomycetes</taxon>
        <taxon>Pseudonocardiales</taxon>
        <taxon>Pseudonocardiaceae</taxon>
        <taxon>Saccharothrix</taxon>
    </lineage>
</organism>
<dbReference type="Proteomes" id="UP000272729">
    <property type="component" value="Unassembled WGS sequence"/>
</dbReference>
<sequence length="290" mass="30551">MNSTLPPTRDLPPGRQAEIRAEVERAVSARSSFRFAPLVTAVTAVGAVVAVVAFLQPWQRPEAVGPARQETTTVLPTTTSAAPTKPVIAGLTPERIAEIEQGCVRIGPGSGKGTLYQYGEDEAGKWALVYTENAALSCTIDGPSMPYNAGFSSGFDPAWLPGPFAVDTNGGSAGGDVPGNKAIYRGQHGTATAAGRVTPEVARVTFTYDGQTAEATIANGTFVARNIFPTDWSIPQVEGFEVRAYDKAGNLLGSSTELAQKCYVTPDGKVVFGSWNNPDPATCDKAVRWK</sequence>
<proteinExistence type="predicted"/>
<name>A0A495XHQ0_9PSEU</name>
<keyword evidence="1" id="KW-1133">Transmembrane helix</keyword>
<comment type="caution">
    <text evidence="2">The sequence shown here is derived from an EMBL/GenBank/DDBJ whole genome shotgun (WGS) entry which is preliminary data.</text>
</comment>
<accession>A0A495XHQ0</accession>
<feature type="transmembrane region" description="Helical" evidence="1">
    <location>
        <begin position="35"/>
        <end position="55"/>
    </location>
</feature>
<dbReference type="OrthoDB" id="3697129at2"/>
<evidence type="ECO:0000313" key="2">
    <source>
        <dbReference type="EMBL" id="RKT72615.1"/>
    </source>
</evidence>
<dbReference type="EMBL" id="RBXR01000001">
    <property type="protein sequence ID" value="RKT72615.1"/>
    <property type="molecule type" value="Genomic_DNA"/>
</dbReference>
<keyword evidence="3" id="KW-1185">Reference proteome</keyword>